<gene>
    <name evidence="3" type="ORF">PMAYCL1PPCAC_14401</name>
</gene>
<dbReference type="GO" id="GO:0004867">
    <property type="term" value="F:serine-type endopeptidase inhibitor activity"/>
    <property type="evidence" value="ECO:0007669"/>
    <property type="project" value="InterPro"/>
</dbReference>
<feature type="non-terminal residue" evidence="3">
    <location>
        <position position="208"/>
    </location>
</feature>
<dbReference type="EMBL" id="BTRK01000003">
    <property type="protein sequence ID" value="GMR44206.1"/>
    <property type="molecule type" value="Genomic_DNA"/>
</dbReference>
<dbReference type="AlphaFoldDB" id="A0AAN4ZNY4"/>
<evidence type="ECO:0000313" key="4">
    <source>
        <dbReference type="Proteomes" id="UP001328107"/>
    </source>
</evidence>
<accession>A0AAN4ZNY4</accession>
<dbReference type="Proteomes" id="UP001328107">
    <property type="component" value="Unassembled WGS sequence"/>
</dbReference>
<comment type="caution">
    <text evidence="3">The sequence shown here is derived from an EMBL/GenBank/DDBJ whole genome shotgun (WGS) entry which is preliminary data.</text>
</comment>
<evidence type="ECO:0000259" key="2">
    <source>
        <dbReference type="SMART" id="SM00131"/>
    </source>
</evidence>
<feature type="signal peptide" evidence="1">
    <location>
        <begin position="1"/>
        <end position="35"/>
    </location>
</feature>
<dbReference type="InterPro" id="IPR002223">
    <property type="entry name" value="Kunitz_BPTI"/>
</dbReference>
<evidence type="ECO:0000313" key="3">
    <source>
        <dbReference type="EMBL" id="GMR44206.1"/>
    </source>
</evidence>
<keyword evidence="1" id="KW-0732">Signal</keyword>
<dbReference type="InterPro" id="IPR053014">
    <property type="entry name" value="Cuticle_assoc_divergent"/>
</dbReference>
<name>A0AAN4ZNY4_9BILA</name>
<reference evidence="4" key="1">
    <citation type="submission" date="2022-10" db="EMBL/GenBank/DDBJ databases">
        <title>Genome assembly of Pristionchus species.</title>
        <authorList>
            <person name="Yoshida K."/>
            <person name="Sommer R.J."/>
        </authorList>
    </citation>
    <scope>NUCLEOTIDE SEQUENCE [LARGE SCALE GENOMIC DNA]</scope>
    <source>
        <strain evidence="4">RS5460</strain>
    </source>
</reference>
<feature type="non-terminal residue" evidence="3">
    <location>
        <position position="1"/>
    </location>
</feature>
<feature type="domain" description="BPTI/Kunitz inhibitor" evidence="2">
    <location>
        <begin position="150"/>
        <end position="204"/>
    </location>
</feature>
<proteinExistence type="predicted"/>
<organism evidence="3 4">
    <name type="scientific">Pristionchus mayeri</name>
    <dbReference type="NCBI Taxonomy" id="1317129"/>
    <lineage>
        <taxon>Eukaryota</taxon>
        <taxon>Metazoa</taxon>
        <taxon>Ecdysozoa</taxon>
        <taxon>Nematoda</taxon>
        <taxon>Chromadorea</taxon>
        <taxon>Rhabditida</taxon>
        <taxon>Rhabditina</taxon>
        <taxon>Diplogasteromorpha</taxon>
        <taxon>Diplogasteroidea</taxon>
        <taxon>Neodiplogasteridae</taxon>
        <taxon>Pristionchus</taxon>
    </lineage>
</organism>
<dbReference type="Pfam" id="PF00014">
    <property type="entry name" value="Kunitz_BPTI"/>
    <property type="match status" value="1"/>
</dbReference>
<evidence type="ECO:0000256" key="1">
    <source>
        <dbReference type="SAM" id="SignalP"/>
    </source>
</evidence>
<dbReference type="PANTHER" id="PTHR46339:SF9">
    <property type="entry name" value="BPTI_KUNITZ INHIBITOR DOMAIN-CONTAINING PROTEIN"/>
    <property type="match status" value="1"/>
</dbReference>
<dbReference type="SMART" id="SM00131">
    <property type="entry name" value="KU"/>
    <property type="match status" value="1"/>
</dbReference>
<sequence length="208" mass="23223">LSVLLRTLPRRSIFDNDIMRALPLLILLLIVPAHGDDAACDECKVHWPGSTCIRGRCRCPPDTLRVTSYSYQWVCLAVKDIITGEIGPPLTCPFPEGAGYKVVYRNSSATSPVFCDSKQSPAGCPRGYECIRSLGFIGSSDGICCPDRDTQCNQPIFDHSEDAESLPRFGYDGASCVPFQWNPQRPSTNSNNFRTREQCEHYCINYFK</sequence>
<feature type="chain" id="PRO_5043049154" description="BPTI/Kunitz inhibitor domain-containing protein" evidence="1">
    <location>
        <begin position="36"/>
        <end position="208"/>
    </location>
</feature>
<dbReference type="SUPFAM" id="SSF57362">
    <property type="entry name" value="BPTI-like"/>
    <property type="match status" value="1"/>
</dbReference>
<keyword evidence="4" id="KW-1185">Reference proteome</keyword>
<protein>
    <recommendedName>
        <fullName evidence="2">BPTI/Kunitz inhibitor domain-containing protein</fullName>
    </recommendedName>
</protein>
<dbReference type="Gene3D" id="4.10.410.10">
    <property type="entry name" value="Pancreatic trypsin inhibitor Kunitz domain"/>
    <property type="match status" value="1"/>
</dbReference>
<dbReference type="InterPro" id="IPR036880">
    <property type="entry name" value="Kunitz_BPTI_sf"/>
</dbReference>
<dbReference type="PANTHER" id="PTHR46339">
    <property type="entry name" value="PROTEIN CBG15282-RELATED"/>
    <property type="match status" value="1"/>
</dbReference>